<name>A0AAE1Y2N5_9LAMI</name>
<feature type="compositionally biased region" description="Basic residues" evidence="1">
    <location>
        <begin position="116"/>
        <end position="126"/>
    </location>
</feature>
<feature type="region of interest" description="Disordered" evidence="1">
    <location>
        <begin position="1"/>
        <end position="160"/>
    </location>
</feature>
<protein>
    <submittedName>
        <fullName evidence="2">Uncharacterized protein</fullName>
    </submittedName>
</protein>
<dbReference type="Proteomes" id="UP001293254">
    <property type="component" value="Unassembled WGS sequence"/>
</dbReference>
<sequence length="160" mass="17019">MQARIANRLRAKKGTLPPNVAPLTDSSQQRASSAPKGRSSGHLGDSLAPLEPILAISPPTAPASAVPAIEIPSEDTEVAGEEVDSAARTQPYVTKPPAEKAKSKGKEVAEGPSEPKKRKRKHKSSRSSRLSKWSKSRSDKKKAKQAADKAEEAKNLKLVA</sequence>
<proteinExistence type="predicted"/>
<feature type="compositionally biased region" description="Basic and acidic residues" evidence="1">
    <location>
        <begin position="97"/>
        <end position="115"/>
    </location>
</feature>
<feature type="compositionally biased region" description="Basic residues" evidence="1">
    <location>
        <begin position="132"/>
        <end position="144"/>
    </location>
</feature>
<organism evidence="2 3">
    <name type="scientific">Sesamum alatum</name>
    <dbReference type="NCBI Taxonomy" id="300844"/>
    <lineage>
        <taxon>Eukaryota</taxon>
        <taxon>Viridiplantae</taxon>
        <taxon>Streptophyta</taxon>
        <taxon>Embryophyta</taxon>
        <taxon>Tracheophyta</taxon>
        <taxon>Spermatophyta</taxon>
        <taxon>Magnoliopsida</taxon>
        <taxon>eudicotyledons</taxon>
        <taxon>Gunneridae</taxon>
        <taxon>Pentapetalae</taxon>
        <taxon>asterids</taxon>
        <taxon>lamiids</taxon>
        <taxon>Lamiales</taxon>
        <taxon>Pedaliaceae</taxon>
        <taxon>Sesamum</taxon>
    </lineage>
</organism>
<feature type="compositionally biased region" description="Low complexity" evidence="1">
    <location>
        <begin position="52"/>
        <end position="69"/>
    </location>
</feature>
<dbReference type="AlphaFoldDB" id="A0AAE1Y2N5"/>
<comment type="caution">
    <text evidence="2">The sequence shown here is derived from an EMBL/GenBank/DDBJ whole genome shotgun (WGS) entry which is preliminary data.</text>
</comment>
<dbReference type="EMBL" id="JACGWO010000008">
    <property type="protein sequence ID" value="KAK4421978.1"/>
    <property type="molecule type" value="Genomic_DNA"/>
</dbReference>
<gene>
    <name evidence="2" type="ORF">Salat_2148500</name>
</gene>
<evidence type="ECO:0000256" key="1">
    <source>
        <dbReference type="SAM" id="MobiDB-lite"/>
    </source>
</evidence>
<keyword evidence="3" id="KW-1185">Reference proteome</keyword>
<feature type="compositionally biased region" description="Basic and acidic residues" evidence="1">
    <location>
        <begin position="145"/>
        <end position="160"/>
    </location>
</feature>
<evidence type="ECO:0000313" key="3">
    <source>
        <dbReference type="Proteomes" id="UP001293254"/>
    </source>
</evidence>
<reference evidence="2" key="2">
    <citation type="journal article" date="2024" name="Plant">
        <title>Genomic evolution and insights into agronomic trait innovations of Sesamum species.</title>
        <authorList>
            <person name="Miao H."/>
            <person name="Wang L."/>
            <person name="Qu L."/>
            <person name="Liu H."/>
            <person name="Sun Y."/>
            <person name="Le M."/>
            <person name="Wang Q."/>
            <person name="Wei S."/>
            <person name="Zheng Y."/>
            <person name="Lin W."/>
            <person name="Duan Y."/>
            <person name="Cao H."/>
            <person name="Xiong S."/>
            <person name="Wang X."/>
            <person name="Wei L."/>
            <person name="Li C."/>
            <person name="Ma Q."/>
            <person name="Ju M."/>
            <person name="Zhao R."/>
            <person name="Li G."/>
            <person name="Mu C."/>
            <person name="Tian Q."/>
            <person name="Mei H."/>
            <person name="Zhang T."/>
            <person name="Gao T."/>
            <person name="Zhang H."/>
        </authorList>
    </citation>
    <scope>NUCLEOTIDE SEQUENCE</scope>
    <source>
        <strain evidence="2">3651</strain>
    </source>
</reference>
<accession>A0AAE1Y2N5</accession>
<evidence type="ECO:0000313" key="2">
    <source>
        <dbReference type="EMBL" id="KAK4421978.1"/>
    </source>
</evidence>
<feature type="compositionally biased region" description="Acidic residues" evidence="1">
    <location>
        <begin position="72"/>
        <end position="84"/>
    </location>
</feature>
<reference evidence="2" key="1">
    <citation type="submission" date="2020-06" db="EMBL/GenBank/DDBJ databases">
        <authorList>
            <person name="Li T."/>
            <person name="Hu X."/>
            <person name="Zhang T."/>
            <person name="Song X."/>
            <person name="Zhang H."/>
            <person name="Dai N."/>
            <person name="Sheng W."/>
            <person name="Hou X."/>
            <person name="Wei L."/>
        </authorList>
    </citation>
    <scope>NUCLEOTIDE SEQUENCE</scope>
    <source>
        <strain evidence="2">3651</strain>
        <tissue evidence="2">Leaf</tissue>
    </source>
</reference>